<feature type="transmembrane region" description="Helical" evidence="6">
    <location>
        <begin position="1310"/>
        <end position="1330"/>
    </location>
</feature>
<reference evidence="9" key="1">
    <citation type="journal article" date="2021" name="PeerJ">
        <title>Extensive microbial diversity within the chicken gut microbiome revealed by metagenomics and culture.</title>
        <authorList>
            <person name="Gilroy R."/>
            <person name="Ravi A."/>
            <person name="Getino M."/>
            <person name="Pursley I."/>
            <person name="Horton D.L."/>
            <person name="Alikhan N.F."/>
            <person name="Baker D."/>
            <person name="Gharbi K."/>
            <person name="Hall N."/>
            <person name="Watson M."/>
            <person name="Adriaenssens E.M."/>
            <person name="Foster-Nyarko E."/>
            <person name="Jarju S."/>
            <person name="Secka A."/>
            <person name="Antonio M."/>
            <person name="Oren A."/>
            <person name="Chaudhuri R.R."/>
            <person name="La Ragione R."/>
            <person name="Hildebrand F."/>
            <person name="Pallen M.J."/>
        </authorList>
    </citation>
    <scope>NUCLEOTIDE SEQUENCE</scope>
    <source>
        <strain evidence="9">ChiHjej12B11-14209</strain>
    </source>
</reference>
<reference evidence="9" key="2">
    <citation type="submission" date="2021-04" db="EMBL/GenBank/DDBJ databases">
        <authorList>
            <person name="Gilroy R."/>
        </authorList>
    </citation>
    <scope>NUCLEOTIDE SEQUENCE</scope>
    <source>
        <strain evidence="9">ChiHjej12B11-14209</strain>
    </source>
</reference>
<evidence type="ECO:0000256" key="6">
    <source>
        <dbReference type="SAM" id="Phobius"/>
    </source>
</evidence>
<keyword evidence="1" id="KW-0134">Cell wall</keyword>
<keyword evidence="2" id="KW-0964">Secreted</keyword>
<evidence type="ECO:0000256" key="7">
    <source>
        <dbReference type="SAM" id="SignalP"/>
    </source>
</evidence>
<dbReference type="InterPro" id="IPR019931">
    <property type="entry name" value="LPXTG_anchor"/>
</dbReference>
<evidence type="ECO:0000256" key="3">
    <source>
        <dbReference type="ARBA" id="ARBA00022729"/>
    </source>
</evidence>
<feature type="region of interest" description="Disordered" evidence="5">
    <location>
        <begin position="202"/>
        <end position="229"/>
    </location>
</feature>
<evidence type="ECO:0000256" key="2">
    <source>
        <dbReference type="ARBA" id="ARBA00022525"/>
    </source>
</evidence>
<sequence>MRKAGGSPRWLALLVGASMVLGMMPTSALADAIVSGEGGSSDFVQVEEDGGDEKQADQAETSLDEGGDSAQQSLDEQGSEETTATPQPKAPAESSLQDVYVSVGGDNNNAGTADAPLATIQAAVSAVSNGGTIHLQSDITLSSYIYIGSKAVTIDGDGHTVTRAENFSAHNDGGRGGYNPAMIEVQNYATLTLVDITLDDANRQPQNGLNKGEPVSYQEQSTTKKENRDKVQGAIIEASGDGHGSIILESGAVLKNFGGMSAVRIGGDVGDGSSLTMKAGSMICDDADTVHGDEGTASNDGNTTDGIGPAGAVWNQGGTFRMEAGSSIQDLNGRAIFSEDGGKTYVDGSISNITSNESERNCTWATGKAFAGVAYFGTAPTTEFTLGPNGTISNIKSHDGKGTDVIFMLIGGATMTTEAGSEISDCNVSLADSNAGRIYIGGTVTGISSGNVIVRGRGTNNTFVVEETGLITDCSTTDAGLYYLNGGKPTIEVAGTISNITAGEVFFISNNGSRADGTIDITGTIKDCSGTALLAGDPSIVTISGTISNCSGYALVYGAQANGSSESAVNMTDGAVISGNHNGGAQIQVTRQGASLVADDAGRHVSIAPGTLQGSTTIDLVPFDVTIDSGYAPIKLGNANTVVTDAIKSALNDQHPDWVVVNETGGPIWFQPSEDTVHFVASRPQDTKNTGLYAALVELDEDGTPASGASVTFIEVENGSTIDVTLEGLTPGQSYALMFVNSNEYTITPDAVTIYTGGGQGDESYDDGGWPVVTLTDSLDEITEMTYDGQDVLADGTDPLDYLMSQLAVSYTDADGNPVSNDSAAGEYLVHLSWNDGFDPSKLRINGNLVNEELGLGTIIVRYVQDVDAAKTGESTYAVRTTAPATMESHAVAVVDGNASFTLNGDAGRPVDDASGVSVLDDSLLANTGDNRQELLEQKAVDSGLLPELGAGQAYRFAFRYLDLVDANNGNAWVANNGDTTIYLPYPDGMTYEDAQGIDFTLVHYKGLHREYGISGQAEVEDAIANAELETIEVTPTEQGLMFTVPSSGFSPFAMIWQTEAHTVTASAGEGGTITPSGAVVVAEGADQTFSIIPDDNYIIADVKIDGQGINLSEVVADDGTGSYTFAAVDADHTIDVSFRAAQHTITATAGEGGSISPSGAVIVTDGADQAFTITANEGYVISDVKVDGVSVGAVNSYAFSDVTSDHAIEVTFAAETVTPPAHEHTWSDWKCDGTSHWRVCEECGAVKDRSEHVFGAWEQVGDGLWERSCTVCGYVQEGTTEPAEDEGTDKPTNESTDEELPQSGDSTNATLTGLLAVGGVVVAGSAMALRARRRNG</sequence>
<evidence type="ECO:0000256" key="5">
    <source>
        <dbReference type="SAM" id="MobiDB-lite"/>
    </source>
</evidence>
<keyword evidence="6" id="KW-0472">Membrane</keyword>
<proteinExistence type="predicted"/>
<feature type="compositionally biased region" description="Polar residues" evidence="5">
    <location>
        <begin position="69"/>
        <end position="86"/>
    </location>
</feature>
<keyword evidence="4" id="KW-0572">Peptidoglycan-anchor</keyword>
<dbReference type="EMBL" id="DXBM01000016">
    <property type="protein sequence ID" value="HIZ45657.1"/>
    <property type="molecule type" value="Genomic_DNA"/>
</dbReference>
<keyword evidence="6" id="KW-0812">Transmembrane</keyword>
<evidence type="ECO:0000256" key="4">
    <source>
        <dbReference type="ARBA" id="ARBA00023088"/>
    </source>
</evidence>
<feature type="chain" id="PRO_5039328384" description="Gram-positive cocci surface proteins LPxTG domain-containing protein" evidence="7">
    <location>
        <begin position="31"/>
        <end position="1337"/>
    </location>
</feature>
<keyword evidence="6" id="KW-1133">Transmembrane helix</keyword>
<evidence type="ECO:0000313" key="9">
    <source>
        <dbReference type="EMBL" id="HIZ45657.1"/>
    </source>
</evidence>
<accession>A0A9D2EXX2</accession>
<protein>
    <recommendedName>
        <fullName evidence="8">Gram-positive cocci surface proteins LPxTG domain-containing protein</fullName>
    </recommendedName>
</protein>
<keyword evidence="3 7" id="KW-0732">Signal</keyword>
<feature type="domain" description="Gram-positive cocci surface proteins LPxTG" evidence="8">
    <location>
        <begin position="1301"/>
        <end position="1337"/>
    </location>
</feature>
<name>A0A9D2EXX2_9ACTN</name>
<evidence type="ECO:0000313" key="10">
    <source>
        <dbReference type="Proteomes" id="UP000824062"/>
    </source>
</evidence>
<comment type="caution">
    <text evidence="9">The sequence shown here is derived from an EMBL/GenBank/DDBJ whole genome shotgun (WGS) entry which is preliminary data.</text>
</comment>
<dbReference type="PROSITE" id="PS50847">
    <property type="entry name" value="GRAM_POS_ANCHORING"/>
    <property type="match status" value="1"/>
</dbReference>
<feature type="signal peptide" evidence="7">
    <location>
        <begin position="1"/>
        <end position="30"/>
    </location>
</feature>
<evidence type="ECO:0000256" key="1">
    <source>
        <dbReference type="ARBA" id="ARBA00022512"/>
    </source>
</evidence>
<dbReference type="InterPro" id="IPR011050">
    <property type="entry name" value="Pectin_lyase_fold/virulence"/>
</dbReference>
<feature type="region of interest" description="Disordered" evidence="5">
    <location>
        <begin position="40"/>
        <end position="95"/>
    </location>
</feature>
<evidence type="ECO:0000259" key="8">
    <source>
        <dbReference type="PROSITE" id="PS50847"/>
    </source>
</evidence>
<gene>
    <name evidence="9" type="ORF">IAA19_01355</name>
</gene>
<feature type="region of interest" description="Disordered" evidence="5">
    <location>
        <begin position="1278"/>
        <end position="1310"/>
    </location>
</feature>
<dbReference type="SUPFAM" id="SSF51126">
    <property type="entry name" value="Pectin lyase-like"/>
    <property type="match status" value="1"/>
</dbReference>
<dbReference type="Proteomes" id="UP000824062">
    <property type="component" value="Unassembled WGS sequence"/>
</dbReference>
<organism evidence="9 10">
    <name type="scientific">Candidatus Olsenella pullistercoris</name>
    <dbReference type="NCBI Taxonomy" id="2838712"/>
    <lineage>
        <taxon>Bacteria</taxon>
        <taxon>Bacillati</taxon>
        <taxon>Actinomycetota</taxon>
        <taxon>Coriobacteriia</taxon>
        <taxon>Coriobacteriales</taxon>
        <taxon>Atopobiaceae</taxon>
        <taxon>Olsenella</taxon>
    </lineage>
</organism>